<keyword evidence="2" id="KW-0560">Oxidoreductase</keyword>
<comment type="cofactor">
    <cofactor evidence="1">
        <name>Fe(2+)</name>
        <dbReference type="ChEBI" id="CHEBI:29033"/>
    </cofactor>
</comment>
<dbReference type="EMBL" id="JAQQXQ010000014">
    <property type="protein sequence ID" value="MDC8755787.1"/>
    <property type="molecule type" value="Genomic_DNA"/>
</dbReference>
<dbReference type="PANTHER" id="PTHR20883:SF48">
    <property type="entry name" value="ECTOINE DIOXYGENASE"/>
    <property type="match status" value="1"/>
</dbReference>
<dbReference type="Gene3D" id="2.60.120.620">
    <property type="entry name" value="q2cbj1_9rhob like domain"/>
    <property type="match status" value="1"/>
</dbReference>
<gene>
    <name evidence="2" type="ORF">OIK40_14145</name>
</gene>
<organism evidence="2 3">
    <name type="scientific">Erythrobacter fulvus</name>
    <dbReference type="NCBI Taxonomy" id="2987523"/>
    <lineage>
        <taxon>Bacteria</taxon>
        <taxon>Pseudomonadati</taxon>
        <taxon>Pseudomonadota</taxon>
        <taxon>Alphaproteobacteria</taxon>
        <taxon>Sphingomonadales</taxon>
        <taxon>Erythrobacteraceae</taxon>
        <taxon>Erythrobacter/Porphyrobacter group</taxon>
        <taxon>Erythrobacter</taxon>
    </lineage>
</organism>
<dbReference type="Pfam" id="PF05721">
    <property type="entry name" value="PhyH"/>
    <property type="match status" value="1"/>
</dbReference>
<evidence type="ECO:0000256" key="1">
    <source>
        <dbReference type="ARBA" id="ARBA00001954"/>
    </source>
</evidence>
<name>A0ABT5JW77_9SPHN</name>
<keyword evidence="3" id="KW-1185">Reference proteome</keyword>
<dbReference type="GO" id="GO:0051213">
    <property type="term" value="F:dioxygenase activity"/>
    <property type="evidence" value="ECO:0007669"/>
    <property type="project" value="UniProtKB-KW"/>
</dbReference>
<dbReference type="PANTHER" id="PTHR20883">
    <property type="entry name" value="PHYTANOYL-COA DIOXYGENASE DOMAIN CONTAINING 1"/>
    <property type="match status" value="1"/>
</dbReference>
<comment type="caution">
    <text evidence="2">The sequence shown here is derived from an EMBL/GenBank/DDBJ whole genome shotgun (WGS) entry which is preliminary data.</text>
</comment>
<dbReference type="SUPFAM" id="SSF51197">
    <property type="entry name" value="Clavaminate synthase-like"/>
    <property type="match status" value="1"/>
</dbReference>
<keyword evidence="2" id="KW-0223">Dioxygenase</keyword>
<accession>A0ABT5JW77</accession>
<evidence type="ECO:0000313" key="3">
    <source>
        <dbReference type="Proteomes" id="UP001216558"/>
    </source>
</evidence>
<proteinExistence type="predicted"/>
<sequence length="313" mass="35028">MPLIESPIFDCEDLSVFTDQERSLARSLHADGFGVIDFPDPEIDARIERIKRNLGPVFGIPLDDPAADKTRGSRRIQDAWQTDEDVHAIASNPVILDLLSKLYGRRAFPFQTLNFPVGTQQAAHTDTVHFSSLPERFMCGVWLAMEDIVAEAGPLFYVRGSHRWPIITNAMIGRRGYGSELASAQDPYASAWQAMCEADGKVAEPFLARKGQALIWTANLLHGGIRQTDRTLTRWSQVTHYFFDDCIYYTPAFSDEALGRFALRNVVSVSGRSPKPSTYLGEVVQNRDLRTGASWKSKFAGDLKKGLFKRKSP</sequence>
<reference evidence="2 3" key="1">
    <citation type="submission" date="2022-10" db="EMBL/GenBank/DDBJ databases">
        <title>Erythrobacter sp. sf7 Genome sequencing.</title>
        <authorList>
            <person name="Park S."/>
        </authorList>
    </citation>
    <scope>NUCLEOTIDE SEQUENCE [LARGE SCALE GENOMIC DNA]</scope>
    <source>
        <strain evidence="3">sf7</strain>
    </source>
</reference>
<dbReference type="RefSeq" id="WP_273678998.1">
    <property type="nucleotide sequence ID" value="NZ_JAQQXQ010000014.1"/>
</dbReference>
<protein>
    <submittedName>
        <fullName evidence="2">Phytanoyl-CoA dioxygenase family protein</fullName>
    </submittedName>
</protein>
<dbReference type="Proteomes" id="UP001216558">
    <property type="component" value="Unassembled WGS sequence"/>
</dbReference>
<evidence type="ECO:0000313" key="2">
    <source>
        <dbReference type="EMBL" id="MDC8755787.1"/>
    </source>
</evidence>
<dbReference type="InterPro" id="IPR008775">
    <property type="entry name" value="Phytyl_CoA_dOase-like"/>
</dbReference>